<reference evidence="2" key="1">
    <citation type="submission" date="2022-11" db="UniProtKB">
        <authorList>
            <consortium name="WormBaseParasite"/>
        </authorList>
    </citation>
    <scope>IDENTIFICATION</scope>
</reference>
<accession>A0A915JUJ6</accession>
<evidence type="ECO:0000313" key="2">
    <source>
        <dbReference type="WBParaSite" id="nRc.2.0.1.t30035-RA"/>
    </source>
</evidence>
<organism evidence="1 2">
    <name type="scientific">Romanomermis culicivorax</name>
    <name type="common">Nematode worm</name>
    <dbReference type="NCBI Taxonomy" id="13658"/>
    <lineage>
        <taxon>Eukaryota</taxon>
        <taxon>Metazoa</taxon>
        <taxon>Ecdysozoa</taxon>
        <taxon>Nematoda</taxon>
        <taxon>Enoplea</taxon>
        <taxon>Dorylaimia</taxon>
        <taxon>Mermithida</taxon>
        <taxon>Mermithoidea</taxon>
        <taxon>Mermithidae</taxon>
        <taxon>Romanomermis</taxon>
    </lineage>
</organism>
<proteinExistence type="predicted"/>
<protein>
    <submittedName>
        <fullName evidence="2">Secreted protein</fullName>
    </submittedName>
</protein>
<sequence length="91" mass="10449">MQPADAAATFRRLTVAVGITTCLWTSQKFLRFEAHLKMSGPRIEHTKKIKLLGSSRARSQPCLCTTKEVIEHFIKLYIHFLKWHKVPKTNG</sequence>
<dbReference type="WBParaSite" id="nRc.2.0.1.t30035-RA">
    <property type="protein sequence ID" value="nRc.2.0.1.t30035-RA"/>
    <property type="gene ID" value="nRc.2.0.1.g30035"/>
</dbReference>
<dbReference type="AlphaFoldDB" id="A0A915JUJ6"/>
<evidence type="ECO:0000313" key="1">
    <source>
        <dbReference type="Proteomes" id="UP000887565"/>
    </source>
</evidence>
<name>A0A915JUJ6_ROMCU</name>
<dbReference type="Proteomes" id="UP000887565">
    <property type="component" value="Unplaced"/>
</dbReference>
<keyword evidence="1" id="KW-1185">Reference proteome</keyword>